<feature type="region of interest" description="Disordered" evidence="6">
    <location>
        <begin position="885"/>
        <end position="928"/>
    </location>
</feature>
<feature type="compositionally biased region" description="Polar residues" evidence="6">
    <location>
        <begin position="906"/>
        <end position="916"/>
    </location>
</feature>
<dbReference type="OrthoDB" id="342264at2759"/>
<dbReference type="SUPFAM" id="SSF52113">
    <property type="entry name" value="BRCT domain"/>
    <property type="match status" value="3"/>
</dbReference>
<feature type="region of interest" description="Disordered" evidence="6">
    <location>
        <begin position="439"/>
        <end position="482"/>
    </location>
</feature>
<dbReference type="EMBL" id="SUNJ01015693">
    <property type="protein sequence ID" value="TPP44152.1"/>
    <property type="molecule type" value="Genomic_DNA"/>
</dbReference>
<dbReference type="InterPro" id="IPR036420">
    <property type="entry name" value="BRCT_dom_sf"/>
</dbReference>
<feature type="compositionally biased region" description="Basic residues" evidence="6">
    <location>
        <begin position="465"/>
        <end position="475"/>
    </location>
</feature>
<sequence length="3601" mass="385307">VIDQLKSWGAVNHPLLSESVRFAISDDPSPVEVGEAEELYAVPVVTVSRFLISLSNQFIHTFSAIQSTWVKLSAEAGRFLPFKPFHPDFKHLFSNLVFCLAELSINDRLTLWAYLTIHGAVVQHALDSSVTHVVLGRASGDFYNACTKGAVDPIPTLVAPDWVLDCLSKNQLVPPDSYHPDWLKRPVSPVLPPPSIPTSAPPSIAASALPKPKPVEQSPVDAKPPNNVGLTKDIPATTPLTPAQLASRTMPISHPTTGISHVPPTPSVATTLPGTNLQAATGISVQQICMNAAAAERHTYLGPHAEKSNRGAHSRGGGASGRGGAGRRAQHERAHQQTPQHRFPTSTAARYVPPSPQRFPGNRPSTVGIPQRFPVNFPGVVDAPQSGVGNVGMITVPGSNMITGSDGFQLLNANNLNASNTVLMSHSNNPSMSNPGVTNPIGSTVSSTGNIGNNTGPTATGPGHHGPKSKAKSSKHAQEQNLNEEEKDAIVMQNVKNILSLQHTWNRDSHGRGGGTSSSDSNSNVATSSTVSSASHIGGQSTIGNYTGSAAGNINLGGAQAQLVAGAHTSVGASGALGVGLGSSSGMGGTGVGVSSGPGTGTPRKPKSPKSPGRAGLSAQLTGGPGPNQTMQASPQCTQSVQQRPASVQHFIPANNLGPHQSAVVSAAPAYIVQRHASGQLLASMSRPARQPQPPNSQSATVSPGHYHQRPSGNVITAVNSGMNPSTLAVQQQQQQQVAANQRVFPQAQIQQPTLFVRTARHQSYPVNEAGEIISDVSMPVGEVNEIASVLVSAGPTNQLTPGAMAQAQPQSSYAPQQQQVQQVSQSPQGITAQQLLLQSAGNLVQVKSARTGPHPHQLVEQGNSAGRIPVTHSAGPHSAMLIPPHHQQQSQSIANKAPGADRMSPAQSTMRQTYIQSQQLPPQHQQQQLQVQQQQQKVQLSVAAPQYQVQGYGPSQQPQQIILQSPTGQQIIAHPQPVARGTVLSSGLTSGGMLLRSVGPQSGTVQSPNHPHMVSIPSGLQSVGTLSTHIMNGATATGSNIVFQASPITPGAQTQLVHAQPCQAYATSPQHHKTVPMISQSLKPSGVVIQQPQQLQQQQHSHSMIRTGPGPIPGNHLFAGSPANTPSSYQPVSANGVPMNNNHHANVNHISPQNPAQLMRSGPSIAGAPVHAATYAPTQAIHLRATNQTASITPSPSVPVTMQPQPTSQQLQQPQPHPEHVQRGVTMVNATNANTPTGMVTGSGPTLTAPAGPIPAVYYGHEGTPKPSRTEECLVGCVFLLLGYRSVGEAQRASWRRIIRSYGAQVVLTYDPTRVTHLVIDCQLEEPDVVKQVSGLVWSVLLNCLPVSDSFSTESSASVSSRATSNQVIPASSPIPGPNDDQISNPVLSHHCCDPITCTYEERRRLSLLSNTHALSYLPPFRPREHTSSAELRARRLCTYFYQHRRVAPAMIIQTKRADHQTHNSRARFREPRSYKTQLIRTHTRSYSQSSISDYPRVTDSDTNPRPVSYRSRSCTNYPINISTGSTIRPSSVSHTARLVNPSRSSLSSYTLEPSTDWSIGMLCARSSTRYSSSSSSSLVTLPHRVTESAVLPSPYVNMGDVSLTEAETSRNIPEKLIFSDLTPGQRPTGPYLSESDSSDLILPEPPAKSDVQSLTSEGSLDWPPTPLDLLPRSVSMLSLNSRPIKGKHCSICHPVVDILILPSSNLNQSSISATVVSPPTEIALTDSATIGPNWIASPQLDSTLEVQKQITATRYPLPVCPRISVEHFKDRSREYTPNSGKSGNLTYGLNSRSNSPIPSTRQSMSCGDCVQTNPLCSPSSLLFDCKTYSRQTDSLPRQNPCVGFVTDVQQQSTQRRSGPKINTLRAPSLSAIYASISVRPTSMTRRSVHQRYSTSLDCIASRNVGPLCDWTQSRPELRTDATDSVCSRLFAIPDVSGLQKAVSCFGSPISPTALANWRKSDRGDRGGITGTHGRPTDRRLYCVLQRYPDSRAEMLQEVQRAHGQYYAFLVLHTPAWTNMLFLVRDLDRSYPHWQLTRQLQRSRKVFARAASRTRSTLGLNQIQPVLSQPALRDRVRVVTIFWVNDILAKGRMIPPYEILHLPSPFSPDITFSFIRAQLCSFYNAGSKKLFYAINIITPPEGKKYEMAQLWEIPCVNLRWLQDLYFGDLMALASDLPHKYMSFERADVTTTLDVCTPRVQDLMVGWLTPIRLNQEIWLRFNKLASEFQEEERERKRKLELEASMHQKAKKAKCPLTPLNEKQLNLALVCRTRSEKLSGDVQSISELQQRWSRIRARYPPITDSETVPGYLAELEALIACGVTPNSCPAESVINSGTCGVDEETRQSCTSTLSDASQEINLVTADGSNTIALSEHNAVVLDTPSSVIPEAQKIEDAPVPADSIAAIPAPGDIPVEPVTQLISTHESPDVSMSVIEMPTKISESPLRECRMSSGSGAQGSVAEPVIINPTLESCISMKPEAYEPMQSDSGQNHLTRPFAFASNSFANGAPSPSIVARNSCTLTKLKRPASVPYPANFDQSLPICRKRCNSGSSVSLRCKRPAITTLFEVGSSMSEIPRSSFSRTETVSGTDNAVRPPGRESSMTLVTDSEPIKFAEQLTTSPPVVAFKSAPPETPVKISPNSIGSNLQSIKSVPESVIRITFTAIDYDSRLSLIELCQQLPSCEITYLALAVGCYLVTPKWIQASVLRGCWLDETPWLLSDPDSEAQLGCRLHESIERSRRRQMLGPEAALFAGLEFWLSPRACHREMCIELIKTCGGLVRPKRPTQKMALLSQPKQLIICHEDDSHVASYLMRIKTGNKAVHHEEFILSGVLRQELDFDAYQIQYVNTLQTGLRAAVAAAEAALANSGSHPMTTVLPAPTSLRFITAQSDNTNPVTVVASRRQNHPKLDPTIHNKSPVSSSMTSVSQSGVVCHATPCSPAQRPDSARTVQVPLPASSEDPNSLNSSLTTRIVNSASSTTTTCVHSYPPNNLIESQQTTRLPPEAYGPIHQDAVSVDYRNQISFPSHTPETVAHHPSPVAPLNVQHLHPVPSTGLQHLLIGSSSSVSVPNYMPSSYSFPRIDAHAELNNTVRLSLAQEFAITSSSMLVAYTTSTVMTNLSNAVCVSTPGSIMTIHDPSKTTVFVPSSSHLMPAASPLRIPSDAGRVTHPEVSLDVHKTVPRPRPSNLLLSGTANTLGPQLMNSATVSSISVTTQPNQSIQRPVTALTAMIVAAEASSGDLVPSLPLGDSDVVVMGPVSSFVLPKPSGYHRPLNASSANVPQGSSGTSGGALNARSAAADAHAVATATAAAANALHSAEAKGMIVGLKTASGALPVPVSNLRSPCVYTSDVVVVETKKRIASGGGAVSGSSTSSSVLPNVNPLDDAVKSLINSQLNFQPLSAVEVRHSSTMESVPINPSDLGPSRSFSTSDIPTCFSFEDSVASSSVSQFSVVHSTHSPTPNTAAIPCMPSELLINSVRFDPISTAPSSRPSESLHPTIVSVDSSVPYYPPGSEVGDSYVVTASEPEMLATCSSGDPSYTAKSGTNVAAETVPNLSNADVANTVTLIVPTATITPVTSECLTAPVDITDTAPPTQSSTPHSMD</sequence>
<name>A0A504X5D1_FASGI</name>
<reference evidence="8 9" key="1">
    <citation type="submission" date="2019-04" db="EMBL/GenBank/DDBJ databases">
        <title>Annotation for the trematode Fasciola gigantica.</title>
        <authorList>
            <person name="Choi Y.-J."/>
        </authorList>
    </citation>
    <scope>NUCLEOTIDE SEQUENCE [LARGE SCALE GENOMIC DNA]</scope>
    <source>
        <strain evidence="8">Uganda_cow_1</strain>
    </source>
</reference>
<feature type="compositionally biased region" description="Polar residues" evidence="6">
    <location>
        <begin position="2577"/>
        <end position="2590"/>
    </location>
</feature>
<feature type="compositionally biased region" description="Gly residues" evidence="6">
    <location>
        <begin position="314"/>
        <end position="326"/>
    </location>
</feature>
<feature type="compositionally biased region" description="Low complexity" evidence="6">
    <location>
        <begin position="1204"/>
        <end position="1215"/>
    </location>
</feature>
<evidence type="ECO:0000256" key="6">
    <source>
        <dbReference type="SAM" id="MobiDB-lite"/>
    </source>
</evidence>
<dbReference type="PANTHER" id="PTHR23196">
    <property type="entry name" value="PAX TRANSCRIPTION ACTIVATION DOMAIN INTERACTING PROTEIN"/>
    <property type="match status" value="1"/>
</dbReference>
<dbReference type="GO" id="GO:0006974">
    <property type="term" value="P:DNA damage response"/>
    <property type="evidence" value="ECO:0007669"/>
    <property type="project" value="UniProtKB-KW"/>
</dbReference>
<evidence type="ECO:0000256" key="2">
    <source>
        <dbReference type="ARBA" id="ARBA00022763"/>
    </source>
</evidence>
<feature type="compositionally biased region" description="Low complexity" evidence="6">
    <location>
        <begin position="442"/>
        <end position="462"/>
    </location>
</feature>
<dbReference type="Pfam" id="PF16589">
    <property type="entry name" value="BRCT_2"/>
    <property type="match status" value="1"/>
</dbReference>
<feature type="compositionally biased region" description="Low complexity" evidence="6">
    <location>
        <begin position="517"/>
        <end position="536"/>
    </location>
</feature>
<dbReference type="STRING" id="46835.A0A504X5D1"/>
<keyword evidence="3" id="KW-0539">Nucleus</keyword>
<feature type="region of interest" description="Disordered" evidence="6">
    <location>
        <begin position="304"/>
        <end position="350"/>
    </location>
</feature>
<feature type="region of interest" description="Disordered" evidence="6">
    <location>
        <begin position="193"/>
        <end position="238"/>
    </location>
</feature>
<evidence type="ECO:0000313" key="8">
    <source>
        <dbReference type="EMBL" id="TPP44152.1"/>
    </source>
</evidence>
<accession>A0A504X5D1</accession>
<evidence type="ECO:0000256" key="3">
    <source>
        <dbReference type="ARBA" id="ARBA00023242"/>
    </source>
</evidence>
<feature type="region of interest" description="Disordered" evidence="6">
    <location>
        <begin position="1194"/>
        <end position="1221"/>
    </location>
</feature>
<feature type="domain" description="BRCT" evidence="7">
    <location>
        <begin position="1270"/>
        <end position="1322"/>
    </location>
</feature>
<feature type="compositionally biased region" description="Polar residues" evidence="6">
    <location>
        <begin position="1502"/>
        <end position="1516"/>
    </location>
</feature>
<comment type="subcellular location">
    <subcellularLocation>
        <location evidence="1">Nucleus</location>
    </subcellularLocation>
</comment>
<feature type="non-terminal residue" evidence="8">
    <location>
        <position position="1"/>
    </location>
</feature>
<dbReference type="InterPro" id="IPR001357">
    <property type="entry name" value="BRCT_dom"/>
</dbReference>
<feature type="region of interest" description="Disordered" evidence="6">
    <location>
        <begin position="803"/>
        <end position="826"/>
    </location>
</feature>
<dbReference type="Pfam" id="PF00533">
    <property type="entry name" value="BRCT"/>
    <property type="match status" value="1"/>
</dbReference>
<feature type="region of interest" description="Disordered" evidence="6">
    <location>
        <begin position="1621"/>
        <end position="1660"/>
    </location>
</feature>
<keyword evidence="2" id="KW-0227">DNA damage</keyword>
<feature type="region of interest" description="Disordered" evidence="6">
    <location>
        <begin position="588"/>
        <end position="646"/>
    </location>
</feature>
<feature type="compositionally biased region" description="Low complexity" evidence="6">
    <location>
        <begin position="806"/>
        <end position="826"/>
    </location>
</feature>
<feature type="region of interest" description="Disordered" evidence="6">
    <location>
        <begin position="1773"/>
        <end position="1805"/>
    </location>
</feature>
<dbReference type="PROSITE" id="PS50172">
    <property type="entry name" value="BRCT"/>
    <property type="match status" value="2"/>
</dbReference>
<feature type="compositionally biased region" description="Polar residues" evidence="6">
    <location>
        <begin position="627"/>
        <end position="646"/>
    </location>
</feature>
<feature type="region of interest" description="Disordered" evidence="6">
    <location>
        <begin position="685"/>
        <end position="712"/>
    </location>
</feature>
<keyword evidence="9" id="KW-1185">Reference proteome</keyword>
<feature type="region of interest" description="Disordered" evidence="6">
    <location>
        <begin position="1483"/>
        <end position="1516"/>
    </location>
</feature>
<feature type="compositionally biased region" description="Gly residues" evidence="6">
    <location>
        <begin position="588"/>
        <end position="600"/>
    </location>
</feature>
<feature type="region of interest" description="Disordered" evidence="6">
    <location>
        <begin position="2577"/>
        <end position="2601"/>
    </location>
</feature>
<feature type="domain" description="BRCT" evidence="7">
    <location>
        <begin position="88"/>
        <end position="180"/>
    </location>
</feature>
<dbReference type="InterPro" id="IPR051579">
    <property type="entry name" value="DDR_Transcriptional_Reg"/>
</dbReference>
<evidence type="ECO:0000259" key="7">
    <source>
        <dbReference type="PROSITE" id="PS50172"/>
    </source>
</evidence>
<evidence type="ECO:0000256" key="4">
    <source>
        <dbReference type="ARBA" id="ARBA00023858"/>
    </source>
</evidence>
<dbReference type="SMART" id="SM00292">
    <property type="entry name" value="BRCT"/>
    <property type="match status" value="3"/>
</dbReference>
<dbReference type="Gene3D" id="3.40.50.10190">
    <property type="entry name" value="BRCT domain"/>
    <property type="match status" value="4"/>
</dbReference>
<gene>
    <name evidence="8" type="ORF">FGIG_00780</name>
</gene>
<proteinExistence type="predicted"/>
<evidence type="ECO:0000313" key="9">
    <source>
        <dbReference type="Proteomes" id="UP000316759"/>
    </source>
</evidence>
<feature type="compositionally biased region" description="Polar residues" evidence="6">
    <location>
        <begin position="1777"/>
        <end position="1805"/>
    </location>
</feature>
<dbReference type="Proteomes" id="UP000316759">
    <property type="component" value="Unassembled WGS sequence"/>
</dbReference>
<feature type="region of interest" description="Disordered" evidence="6">
    <location>
        <begin position="505"/>
        <end position="538"/>
    </location>
</feature>
<evidence type="ECO:0000256" key="1">
    <source>
        <dbReference type="ARBA" id="ARBA00004123"/>
    </source>
</evidence>
<feature type="compositionally biased region" description="Polar residues" evidence="6">
    <location>
        <begin position="1194"/>
        <end position="1203"/>
    </location>
</feature>
<dbReference type="GO" id="GO:0044666">
    <property type="term" value="C:MLL3/4 complex"/>
    <property type="evidence" value="ECO:0007669"/>
    <property type="project" value="TreeGrafter"/>
</dbReference>
<evidence type="ECO:0000256" key="5">
    <source>
        <dbReference type="ARBA" id="ARBA00030146"/>
    </source>
</evidence>
<dbReference type="PANTHER" id="PTHR23196:SF1">
    <property type="entry name" value="PAX-INTERACTING PROTEIN 1"/>
    <property type="match status" value="1"/>
</dbReference>
<feature type="compositionally biased region" description="Low complexity" evidence="6">
    <location>
        <begin position="917"/>
        <end position="928"/>
    </location>
</feature>
<feature type="compositionally biased region" description="Low complexity" evidence="6">
    <location>
        <begin position="201"/>
        <end position="210"/>
    </location>
</feature>
<protein>
    <recommendedName>
        <fullName evidence="4">PAX-interacting protein 1</fullName>
    </recommendedName>
    <alternativeName>
        <fullName evidence="5">PAX transactivation activation domain-interacting protein</fullName>
    </alternativeName>
</protein>
<feature type="compositionally biased region" description="Polar residues" evidence="6">
    <location>
        <begin position="338"/>
        <end position="348"/>
    </location>
</feature>
<feature type="compositionally biased region" description="Polar residues" evidence="6">
    <location>
        <begin position="1483"/>
        <end position="1494"/>
    </location>
</feature>
<organism evidence="8 9">
    <name type="scientific">Fasciola gigantica</name>
    <name type="common">Giant liver fluke</name>
    <dbReference type="NCBI Taxonomy" id="46835"/>
    <lineage>
        <taxon>Eukaryota</taxon>
        <taxon>Metazoa</taxon>
        <taxon>Spiralia</taxon>
        <taxon>Lophotrochozoa</taxon>
        <taxon>Platyhelminthes</taxon>
        <taxon>Trematoda</taxon>
        <taxon>Digenea</taxon>
        <taxon>Plagiorchiida</taxon>
        <taxon>Echinostomata</taxon>
        <taxon>Echinostomatoidea</taxon>
        <taxon>Fasciolidae</taxon>
        <taxon>Fasciola</taxon>
    </lineage>
</organism>
<comment type="caution">
    <text evidence="8">The sequence shown here is derived from an EMBL/GenBank/DDBJ whole genome shotgun (WGS) entry which is preliminary data.</text>
</comment>
<dbReference type="CDD" id="cd17710">
    <property type="entry name" value="BRCT_PAXIP1_rpt2"/>
    <property type="match status" value="1"/>
</dbReference>